<comment type="caution">
    <text evidence="1">The sequence shown here is derived from an EMBL/GenBank/DDBJ whole genome shotgun (WGS) entry which is preliminary data.</text>
</comment>
<evidence type="ECO:0000313" key="1">
    <source>
        <dbReference type="EMBL" id="RSZ62075.1"/>
    </source>
</evidence>
<dbReference type="EMBL" id="RXHJ01000013">
    <property type="protein sequence ID" value="RSZ62075.1"/>
    <property type="molecule type" value="Genomic_DNA"/>
</dbReference>
<dbReference type="Proteomes" id="UP000274907">
    <property type="component" value="Unassembled WGS sequence"/>
</dbReference>
<evidence type="ECO:0000313" key="2">
    <source>
        <dbReference type="Proteomes" id="UP000274907"/>
    </source>
</evidence>
<dbReference type="RefSeq" id="WP_126121228.1">
    <property type="nucleotide sequence ID" value="NZ_RXHJ01000013.1"/>
</dbReference>
<proteinExistence type="predicted"/>
<organism evidence="1 2">
    <name type="scientific">Corynebacterium hylobatis</name>
    <dbReference type="NCBI Taxonomy" id="1859290"/>
    <lineage>
        <taxon>Bacteria</taxon>
        <taxon>Bacillati</taxon>
        <taxon>Actinomycetota</taxon>
        <taxon>Actinomycetes</taxon>
        <taxon>Mycobacteriales</taxon>
        <taxon>Corynebacteriaceae</taxon>
        <taxon>Corynebacterium</taxon>
    </lineage>
</organism>
<name>A0A3S0B3N0_9CORY</name>
<keyword evidence="2" id="KW-1185">Reference proteome</keyword>
<dbReference type="OrthoDB" id="3886596at2"/>
<reference evidence="1 2" key="1">
    <citation type="submission" date="2018-12" db="EMBL/GenBank/DDBJ databases">
        <title>YIM 101343 draft genome.</title>
        <authorList>
            <person name="Chen X."/>
        </authorList>
    </citation>
    <scope>NUCLEOTIDE SEQUENCE [LARGE SCALE GENOMIC DNA]</scope>
    <source>
        <strain evidence="1 2">YIM 101343</strain>
    </source>
</reference>
<sequence>MSTPFADLQDSLLLWASQTELDIAGRLAGRDWFTDAGLTADELESIDRFYGTFLARQLSAGAAFPELLEITPALAVATLVSHASVTTERETFLDNHFTGLGLEAREEWVEHLRNQVPALLERLGLTVLEAEPVDLLAVHAGLPWAEIGTLLEVLDRTEGGDIAPLLADDSWAWEDVEDETLELTAVIAGLAPERFTTLLDGINELRNFTLEHPTSWPDRKLPDSLPALVAEPVIAELRERPVGTLYRATEVGVATRELRPRLIFDARRAKVCLRLPQQRVHDELGEVSWRVNVEGTTRIFRTGRPWGEPTWSEALDVTVERQIREATVQDVSNGITWTTPVVDTDDPVLIFADNGQNLTAVSTLHHREAWVLTPADATITDVATGRDLPVLEEVAVQGWNSWIARRLDLGEAASLQVTRGASSSRLRSVDPRHRVRFLHPAEPLADVKSLSGLPVYPGELIADFPPTPSGRDEIWQLSISAYARPGAAGEEIAPAEPLEVPAEGGQFAIFDSEVYDAPWVGEYLVRVRGPRGESFRHRYTIVEGMETRTVIDNDRSVRVPAVSGLSDAQLHINHGDKPFIVDPRRVTVDAHSAGADFAIETEEGDRLPLRFTPPRMAFELPVREGTMWRTTRLICTPRDLDPAGELRVRVGGGMGRPQIRVLNNHGTPVRTVTLKQTDALTYSAPFKALATSALTLPSGRVELEWVDASADERISVTLAELSTPHCAGVSVVDRALVFDGLASRSLDAWVWPLTAPWAPAVTLSGITATTPLPESLVDAGSLAVVLHSVDPFTTLRAPQYPGDGALTAEQSGHYSAQDNGLESLSAFLAGELEEAPTDPEIMPILWELLAEADDPRSRAAVSATFASAPGAAIAALADSLVPAHQQPGRVIASGLATVALDPDAAPATGETGHHAAWLGSLELLAEIAAADDSDRVARRELRNRLAEVAGRGILSTLDTGHDSTLDSACIDQSTVMIAKMDAAQQEALLAHFFSSAELVPGALSDDNARLLAVFETFRRREELIDLLTSEDLIKPAVSLLRGLRGANRALYSNARVRFDKLDGVNTDERDNAWALAPVVSLVFALAARMHAHGLMGKSKTLEAASRGWSRMADIVPDLVSGDLVAAEAMVLATLQED</sequence>
<protein>
    <submittedName>
        <fullName evidence="1">Uncharacterized protein</fullName>
    </submittedName>
</protein>
<gene>
    <name evidence="1" type="ORF">EAH68_10185</name>
</gene>
<accession>A0A3S0B3N0</accession>
<dbReference type="AlphaFoldDB" id="A0A3S0B3N0"/>